<dbReference type="EMBL" id="JACIEI010000002">
    <property type="protein sequence ID" value="MBB3993354.1"/>
    <property type="molecule type" value="Genomic_DNA"/>
</dbReference>
<keyword evidence="3" id="KW-0732">Signal</keyword>
<reference evidence="4 5" key="1">
    <citation type="submission" date="2020-08" db="EMBL/GenBank/DDBJ databases">
        <title>Genomic Encyclopedia of Type Strains, Phase IV (KMG-IV): sequencing the most valuable type-strain genomes for metagenomic binning, comparative biology and taxonomic classification.</title>
        <authorList>
            <person name="Goeker M."/>
        </authorList>
    </citation>
    <scope>NUCLEOTIDE SEQUENCE [LARGE SCALE GENOMIC DNA]</scope>
    <source>
        <strain evidence="4 5">DSM 102234</strain>
    </source>
</reference>
<protein>
    <submittedName>
        <fullName evidence="4">Uncharacterized protein YcfJ</fullName>
    </submittedName>
</protein>
<keyword evidence="5" id="KW-1185">Reference proteome</keyword>
<evidence type="ECO:0000313" key="5">
    <source>
        <dbReference type="Proteomes" id="UP000530268"/>
    </source>
</evidence>
<sequence length="75" mass="7159">MKTVSVVVLFTSMVLLQACSSPQQQKQVGCVGATVAGSVAGAVLGKQLGGGHGKEILTTAGAVAGGMAGNKAAGC</sequence>
<dbReference type="GO" id="GO:0009279">
    <property type="term" value="C:cell outer membrane"/>
    <property type="evidence" value="ECO:0007669"/>
    <property type="project" value="UniProtKB-SubCell"/>
</dbReference>
<dbReference type="Proteomes" id="UP000530268">
    <property type="component" value="Unassembled WGS sequence"/>
</dbReference>
<keyword evidence="2" id="KW-0472">Membrane</keyword>
<evidence type="ECO:0000256" key="1">
    <source>
        <dbReference type="ARBA" id="ARBA00004370"/>
    </source>
</evidence>
<evidence type="ECO:0000256" key="3">
    <source>
        <dbReference type="SAM" id="SignalP"/>
    </source>
</evidence>
<dbReference type="InterPro" id="IPR051407">
    <property type="entry name" value="Bact_OM_lipoprot/Surf_antigen"/>
</dbReference>
<evidence type="ECO:0000313" key="4">
    <source>
        <dbReference type="EMBL" id="MBB3993354.1"/>
    </source>
</evidence>
<feature type="signal peptide" evidence="3">
    <location>
        <begin position="1"/>
        <end position="20"/>
    </location>
</feature>
<evidence type="ECO:0000256" key="2">
    <source>
        <dbReference type="ARBA" id="ARBA00023136"/>
    </source>
</evidence>
<gene>
    <name evidence="4" type="ORF">GGR95_000982</name>
</gene>
<dbReference type="PANTHER" id="PTHR35603">
    <property type="match status" value="1"/>
</dbReference>
<dbReference type="AlphaFoldDB" id="A0A7W6E310"/>
<proteinExistence type="predicted"/>
<dbReference type="PANTHER" id="PTHR35603:SF2">
    <property type="entry name" value="OUTER MEMBRANE LIPOPROTEIN"/>
    <property type="match status" value="1"/>
</dbReference>
<dbReference type="RefSeq" id="WP_184563346.1">
    <property type="nucleotide sequence ID" value="NZ_JACIEI010000002.1"/>
</dbReference>
<dbReference type="PROSITE" id="PS51257">
    <property type="entry name" value="PROKAR_LIPOPROTEIN"/>
    <property type="match status" value="1"/>
</dbReference>
<name>A0A7W6E310_9RHOB</name>
<accession>A0A7W6E310</accession>
<comment type="subcellular location">
    <subcellularLocation>
        <location evidence="1">Membrane</location>
    </subcellularLocation>
</comment>
<organism evidence="4 5">
    <name type="scientific">Sulfitobacter undariae</name>
    <dbReference type="NCBI Taxonomy" id="1563671"/>
    <lineage>
        <taxon>Bacteria</taxon>
        <taxon>Pseudomonadati</taxon>
        <taxon>Pseudomonadota</taxon>
        <taxon>Alphaproteobacteria</taxon>
        <taxon>Rhodobacterales</taxon>
        <taxon>Roseobacteraceae</taxon>
        <taxon>Sulfitobacter</taxon>
    </lineage>
</organism>
<feature type="chain" id="PRO_5030860847" evidence="3">
    <location>
        <begin position="21"/>
        <end position="75"/>
    </location>
</feature>
<comment type="caution">
    <text evidence="4">The sequence shown here is derived from an EMBL/GenBank/DDBJ whole genome shotgun (WGS) entry which is preliminary data.</text>
</comment>